<dbReference type="Proteomes" id="UP000694866">
    <property type="component" value="Unplaced"/>
</dbReference>
<keyword evidence="3 5" id="KW-1133">Transmembrane helix</keyword>
<dbReference type="GeneID" id="105266203"/>
<dbReference type="RefSeq" id="XP_011302464.1">
    <property type="nucleotide sequence ID" value="XM_011304162.1"/>
</dbReference>
<keyword evidence="2 5" id="KW-0812">Transmembrane</keyword>
<dbReference type="OrthoDB" id="2985014at2759"/>
<evidence type="ECO:0000256" key="3">
    <source>
        <dbReference type="ARBA" id="ARBA00022989"/>
    </source>
</evidence>
<evidence type="ECO:0000313" key="7">
    <source>
        <dbReference type="RefSeq" id="XP_011302464.1"/>
    </source>
</evidence>
<proteinExistence type="predicted"/>
<comment type="subcellular location">
    <subcellularLocation>
        <location evidence="1">Membrane</location>
        <topology evidence="1">Multi-pass membrane protein</topology>
    </subcellularLocation>
</comment>
<evidence type="ECO:0000256" key="5">
    <source>
        <dbReference type="SAM" id="Phobius"/>
    </source>
</evidence>
<organism evidence="6 7">
    <name type="scientific">Fopius arisanus</name>
    <dbReference type="NCBI Taxonomy" id="64838"/>
    <lineage>
        <taxon>Eukaryota</taxon>
        <taxon>Metazoa</taxon>
        <taxon>Ecdysozoa</taxon>
        <taxon>Arthropoda</taxon>
        <taxon>Hexapoda</taxon>
        <taxon>Insecta</taxon>
        <taxon>Pterygota</taxon>
        <taxon>Neoptera</taxon>
        <taxon>Endopterygota</taxon>
        <taxon>Hymenoptera</taxon>
        <taxon>Apocrita</taxon>
        <taxon>Ichneumonoidea</taxon>
        <taxon>Braconidae</taxon>
        <taxon>Opiinae</taxon>
        <taxon>Fopius</taxon>
    </lineage>
</organism>
<accession>A0A9R1T3G7</accession>
<feature type="transmembrane region" description="Helical" evidence="5">
    <location>
        <begin position="7"/>
        <end position="24"/>
    </location>
</feature>
<evidence type="ECO:0000256" key="4">
    <source>
        <dbReference type="ARBA" id="ARBA00023136"/>
    </source>
</evidence>
<gene>
    <name evidence="7" type="primary">LOC105266203</name>
</gene>
<dbReference type="Gene3D" id="1.20.1250.20">
    <property type="entry name" value="MFS general substrate transporter like domains"/>
    <property type="match status" value="1"/>
</dbReference>
<dbReference type="Pfam" id="PF07690">
    <property type="entry name" value="MFS_1"/>
    <property type="match status" value="1"/>
</dbReference>
<dbReference type="InterPro" id="IPR036259">
    <property type="entry name" value="MFS_trans_sf"/>
</dbReference>
<protein>
    <submittedName>
        <fullName evidence="7">Uncharacterized transporter C38C10.2</fullName>
    </submittedName>
</protein>
<evidence type="ECO:0000256" key="1">
    <source>
        <dbReference type="ARBA" id="ARBA00004141"/>
    </source>
</evidence>
<dbReference type="AlphaFoldDB" id="A0A9R1T3G7"/>
<dbReference type="GO" id="GO:0022857">
    <property type="term" value="F:transmembrane transporter activity"/>
    <property type="evidence" value="ECO:0007669"/>
    <property type="project" value="InterPro"/>
</dbReference>
<keyword evidence="6" id="KW-1185">Reference proteome</keyword>
<dbReference type="SUPFAM" id="SSF103473">
    <property type="entry name" value="MFS general substrate transporter"/>
    <property type="match status" value="1"/>
</dbReference>
<feature type="transmembrane region" description="Helical" evidence="5">
    <location>
        <begin position="131"/>
        <end position="156"/>
    </location>
</feature>
<dbReference type="PANTHER" id="PTHR11662:SF399">
    <property type="entry name" value="FI19708P1-RELATED"/>
    <property type="match status" value="1"/>
</dbReference>
<feature type="transmembrane region" description="Helical" evidence="5">
    <location>
        <begin position="259"/>
        <end position="276"/>
    </location>
</feature>
<feature type="transmembrane region" description="Helical" evidence="5">
    <location>
        <begin position="44"/>
        <end position="61"/>
    </location>
</feature>
<sequence length="299" mass="34191">MSEPFTNYMRYVVAILGCAGGALINFVEYDSFYSGGLHPLFLEMVYYVALIQFPIPTAILAERTSAKSLMIVTMILKFASLVLLETQQYVRESYSIAVIIGRILQAYATAAFPPIMYLFIGRWSPPKDRGIMAMIIFSGLPIGSMFRLAPFFLWVIFQMRTFYVFGALALLWIVLFWLLVEDHPEADHWVSQKERTIILEQLHRSEGEYLRKLQPFPFKEVFTSMPFWVLLAVHSGLEGAFTVLKLFPKSIETTEGGNFLTIILMIIFGSSVTCLVKRNKVNLTQARKSTVAFRKYKIL</sequence>
<evidence type="ECO:0000256" key="2">
    <source>
        <dbReference type="ARBA" id="ARBA00022692"/>
    </source>
</evidence>
<keyword evidence="4 5" id="KW-0472">Membrane</keyword>
<dbReference type="GO" id="GO:0016020">
    <property type="term" value="C:membrane"/>
    <property type="evidence" value="ECO:0007669"/>
    <property type="project" value="UniProtKB-SubCell"/>
</dbReference>
<feature type="transmembrane region" description="Helical" evidence="5">
    <location>
        <begin position="162"/>
        <end position="180"/>
    </location>
</feature>
<dbReference type="InterPro" id="IPR011701">
    <property type="entry name" value="MFS"/>
</dbReference>
<dbReference type="KEGG" id="fas:105266203"/>
<evidence type="ECO:0000313" key="6">
    <source>
        <dbReference type="Proteomes" id="UP000694866"/>
    </source>
</evidence>
<dbReference type="PANTHER" id="PTHR11662">
    <property type="entry name" value="SOLUTE CARRIER FAMILY 17"/>
    <property type="match status" value="1"/>
</dbReference>
<reference evidence="7" key="1">
    <citation type="submission" date="2025-08" db="UniProtKB">
        <authorList>
            <consortium name="RefSeq"/>
        </authorList>
    </citation>
    <scope>IDENTIFICATION</scope>
    <source>
        <strain evidence="7">USDA-PBARC FA_bdor</strain>
        <tissue evidence="7">Whole organism</tissue>
    </source>
</reference>
<feature type="transmembrane region" description="Helical" evidence="5">
    <location>
        <begin position="96"/>
        <end position="119"/>
    </location>
</feature>
<name>A0A9R1T3G7_9HYME</name>
<dbReference type="InterPro" id="IPR050382">
    <property type="entry name" value="MFS_Na/Anion_cotransporter"/>
</dbReference>